<dbReference type="OrthoDB" id="6273432at2759"/>
<evidence type="ECO:0000313" key="2">
    <source>
        <dbReference type="Proteomes" id="UP000784294"/>
    </source>
</evidence>
<proteinExistence type="predicted"/>
<keyword evidence="2" id="KW-1185">Reference proteome</keyword>
<protein>
    <submittedName>
        <fullName evidence="1">Uncharacterized protein</fullName>
    </submittedName>
</protein>
<accession>A0A3S4ZYB9</accession>
<comment type="caution">
    <text evidence="1">The sequence shown here is derived from an EMBL/GenBank/DDBJ whole genome shotgun (WGS) entry which is preliminary data.</text>
</comment>
<organism evidence="1 2">
    <name type="scientific">Protopolystoma xenopodis</name>
    <dbReference type="NCBI Taxonomy" id="117903"/>
    <lineage>
        <taxon>Eukaryota</taxon>
        <taxon>Metazoa</taxon>
        <taxon>Spiralia</taxon>
        <taxon>Lophotrochozoa</taxon>
        <taxon>Platyhelminthes</taxon>
        <taxon>Monogenea</taxon>
        <taxon>Polyopisthocotylea</taxon>
        <taxon>Polystomatidea</taxon>
        <taxon>Polystomatidae</taxon>
        <taxon>Protopolystoma</taxon>
    </lineage>
</organism>
<reference evidence="1" key="1">
    <citation type="submission" date="2018-11" db="EMBL/GenBank/DDBJ databases">
        <authorList>
            <consortium name="Pathogen Informatics"/>
        </authorList>
    </citation>
    <scope>NUCLEOTIDE SEQUENCE</scope>
</reference>
<gene>
    <name evidence="1" type="ORF">PXEA_LOCUS716</name>
</gene>
<name>A0A3S4ZYB9_9PLAT</name>
<dbReference type="Proteomes" id="UP000784294">
    <property type="component" value="Unassembled WGS sequence"/>
</dbReference>
<dbReference type="EMBL" id="CAAALY010001407">
    <property type="protein sequence ID" value="VEL07276.1"/>
    <property type="molecule type" value="Genomic_DNA"/>
</dbReference>
<dbReference type="AlphaFoldDB" id="A0A3S4ZYB9"/>
<sequence>MGILTDIADYDAEETFGNVLHQEWRKLRTLRHSSSHILRPLAINMTLKRCLLGSNFNLPRFSIDGCLPEFSLDLADSVLISLIELIAHVPFPEPTPNLTRPESPDVILKF</sequence>
<evidence type="ECO:0000313" key="1">
    <source>
        <dbReference type="EMBL" id="VEL07276.1"/>
    </source>
</evidence>